<organism evidence="4 5">
    <name type="scientific">Musca domestica</name>
    <name type="common">House fly</name>
    <dbReference type="NCBI Taxonomy" id="7370"/>
    <lineage>
        <taxon>Eukaryota</taxon>
        <taxon>Metazoa</taxon>
        <taxon>Ecdysozoa</taxon>
        <taxon>Arthropoda</taxon>
        <taxon>Hexapoda</taxon>
        <taxon>Insecta</taxon>
        <taxon>Pterygota</taxon>
        <taxon>Neoptera</taxon>
        <taxon>Endopterygota</taxon>
        <taxon>Diptera</taxon>
        <taxon>Brachycera</taxon>
        <taxon>Muscomorpha</taxon>
        <taxon>Muscoidea</taxon>
        <taxon>Muscidae</taxon>
        <taxon>Musca</taxon>
    </lineage>
</organism>
<evidence type="ECO:0000313" key="5">
    <source>
        <dbReference type="RefSeq" id="XP_058980216.1"/>
    </source>
</evidence>
<evidence type="ECO:0000259" key="3">
    <source>
        <dbReference type="Pfam" id="PF25298"/>
    </source>
</evidence>
<sequence length="366" mass="42643">MSVTEEQIKNICGQCLLEIKSNFFVRCYYCNGQYHFSPCCSLSESSYKSMSHTKRVGWRCQKCTSKSPNIGYLVLPSENEHHQHNSGSQQSKQQRTESDEANCSKRFKNNNTPTSSLNKNNESLSQNRDIEEFKIGFVKLENCIKQLTESITTMSTKLDETREDMNKNVSTLTTQILDLYERDRERSEQIQKLNEKDQERCAQIQILNQRIEKLEQKALNKNIEISNVKNMNIEVSELVAKIVEKTGVQICNSDIERTVKIDKKNKIIIEFSSISKKREVMKKINRHRLQVCQGVDEGGIENTIFLNDELTPHNRRLLWMTKTRAKECKWKFVWVRNGCIYARKNENSRFILINNTADLESISETM</sequence>
<dbReference type="InterPro" id="IPR057251">
    <property type="entry name" value="FP_C"/>
</dbReference>
<keyword evidence="4" id="KW-1185">Reference proteome</keyword>
<dbReference type="RefSeq" id="XP_058980216.1">
    <property type="nucleotide sequence ID" value="XM_059124233.1"/>
</dbReference>
<feature type="coiled-coil region" evidence="1">
    <location>
        <begin position="204"/>
        <end position="231"/>
    </location>
</feature>
<evidence type="ECO:0000256" key="1">
    <source>
        <dbReference type="SAM" id="Coils"/>
    </source>
</evidence>
<dbReference type="Gene3D" id="1.20.5.300">
    <property type="match status" value="1"/>
</dbReference>
<proteinExistence type="predicted"/>
<feature type="compositionally biased region" description="Polar residues" evidence="2">
    <location>
        <begin position="109"/>
        <end position="123"/>
    </location>
</feature>
<dbReference type="Pfam" id="PF25298">
    <property type="entry name" value="Baculo_FP_2nd"/>
    <property type="match status" value="1"/>
</dbReference>
<evidence type="ECO:0000313" key="4">
    <source>
        <dbReference type="Proteomes" id="UP001652621"/>
    </source>
</evidence>
<evidence type="ECO:0000256" key="2">
    <source>
        <dbReference type="SAM" id="MobiDB-lite"/>
    </source>
</evidence>
<dbReference type="Gene3D" id="3.30.40.10">
    <property type="entry name" value="Zinc/RING finger domain, C3HC4 (zinc finger)"/>
    <property type="match status" value="1"/>
</dbReference>
<dbReference type="Proteomes" id="UP001652621">
    <property type="component" value="Unplaced"/>
</dbReference>
<gene>
    <name evidence="5" type="primary">LOC131803151</name>
</gene>
<feature type="domain" description="FP protein C-terminal" evidence="3">
    <location>
        <begin position="311"/>
        <end position="362"/>
    </location>
</feature>
<keyword evidence="1" id="KW-0175">Coiled coil</keyword>
<name>A0ABM3V363_MUSDO</name>
<feature type="region of interest" description="Disordered" evidence="2">
    <location>
        <begin position="79"/>
        <end position="123"/>
    </location>
</feature>
<dbReference type="InterPro" id="IPR013083">
    <property type="entry name" value="Znf_RING/FYVE/PHD"/>
</dbReference>
<accession>A0ABM3V363</accession>
<protein>
    <submittedName>
        <fullName evidence="5">Uncharacterized protein LOC131803151</fullName>
    </submittedName>
</protein>
<reference evidence="5" key="1">
    <citation type="submission" date="2025-08" db="UniProtKB">
        <authorList>
            <consortium name="RefSeq"/>
        </authorList>
    </citation>
    <scope>IDENTIFICATION</scope>
    <source>
        <strain evidence="5">Aabys</strain>
        <tissue evidence="5">Whole body</tissue>
    </source>
</reference>
<dbReference type="GeneID" id="131803151"/>